<feature type="domain" description="NIT" evidence="8">
    <location>
        <begin position="49"/>
        <end position="299"/>
    </location>
</feature>
<gene>
    <name evidence="9" type="primary">mcp40H-8</name>
    <name evidence="9" type="ORF">MACH26_09980</name>
</gene>
<reference evidence="9" key="1">
    <citation type="submission" date="2023-01" db="EMBL/GenBank/DDBJ databases">
        <title>Complete genome sequence of Planctobacterium marinum strain Dej080120_11.</title>
        <authorList>
            <person name="Ueki S."/>
            <person name="Maruyama F."/>
        </authorList>
    </citation>
    <scope>NUCLEOTIDE SEQUENCE</scope>
    <source>
        <strain evidence="9">Dej080120_11</strain>
    </source>
</reference>
<comment type="similarity">
    <text evidence="3">Belongs to the methyl-accepting chemotaxis (MCP) protein family.</text>
</comment>
<dbReference type="PROSITE" id="PS50111">
    <property type="entry name" value="CHEMOTAXIS_TRANSDUC_2"/>
    <property type="match status" value="1"/>
</dbReference>
<protein>
    <submittedName>
        <fullName evidence="9">Methyl-accepting chemotaxis sensory transducer</fullName>
    </submittedName>
</protein>
<keyword evidence="5" id="KW-0472">Membrane</keyword>
<keyword evidence="5" id="KW-1133">Transmembrane helix</keyword>
<evidence type="ECO:0000256" key="2">
    <source>
        <dbReference type="ARBA" id="ARBA00023224"/>
    </source>
</evidence>
<evidence type="ECO:0000256" key="4">
    <source>
        <dbReference type="PROSITE-ProRule" id="PRU00284"/>
    </source>
</evidence>
<dbReference type="InterPro" id="IPR010910">
    <property type="entry name" value="Nitrate/nitrite_sensing_bac"/>
</dbReference>
<dbReference type="InterPro" id="IPR013587">
    <property type="entry name" value="Nitrate/nitrite_sensing"/>
</dbReference>
<dbReference type="PANTHER" id="PTHR32089">
    <property type="entry name" value="METHYL-ACCEPTING CHEMOTAXIS PROTEIN MCPB"/>
    <property type="match status" value="1"/>
</dbReference>
<evidence type="ECO:0000256" key="5">
    <source>
        <dbReference type="SAM" id="Phobius"/>
    </source>
</evidence>
<dbReference type="RefSeq" id="WP_338291453.1">
    <property type="nucleotide sequence ID" value="NZ_AP027272.1"/>
</dbReference>
<feature type="domain" description="Methyl-accepting transducer" evidence="6">
    <location>
        <begin position="387"/>
        <end position="623"/>
    </location>
</feature>
<dbReference type="SUPFAM" id="SSF58104">
    <property type="entry name" value="Methyl-accepting chemotaxis protein (MCP) signaling domain"/>
    <property type="match status" value="1"/>
</dbReference>
<dbReference type="Pfam" id="PF00015">
    <property type="entry name" value="MCPsignal"/>
    <property type="match status" value="1"/>
</dbReference>
<dbReference type="GO" id="GO:0007165">
    <property type="term" value="P:signal transduction"/>
    <property type="evidence" value="ECO:0007669"/>
    <property type="project" value="UniProtKB-KW"/>
</dbReference>
<keyword evidence="5" id="KW-0812">Transmembrane</keyword>
<keyword evidence="10" id="KW-1185">Reference proteome</keyword>
<dbReference type="Pfam" id="PF08376">
    <property type="entry name" value="NIT"/>
    <property type="match status" value="1"/>
</dbReference>
<name>A0AA48KQW3_9ALTE</name>
<dbReference type="GO" id="GO:0006935">
    <property type="term" value="P:chemotaxis"/>
    <property type="evidence" value="ECO:0007669"/>
    <property type="project" value="InterPro"/>
</dbReference>
<dbReference type="Gene3D" id="1.10.287.950">
    <property type="entry name" value="Methyl-accepting chemotaxis protein"/>
    <property type="match status" value="1"/>
</dbReference>
<dbReference type="GO" id="GO:0016020">
    <property type="term" value="C:membrane"/>
    <property type="evidence" value="ECO:0007669"/>
    <property type="project" value="UniProtKB-SubCell"/>
</dbReference>
<dbReference type="CDD" id="cd11386">
    <property type="entry name" value="MCP_signal"/>
    <property type="match status" value="1"/>
</dbReference>
<dbReference type="PANTHER" id="PTHR32089:SF112">
    <property type="entry name" value="LYSOZYME-LIKE PROTEIN-RELATED"/>
    <property type="match status" value="1"/>
</dbReference>
<evidence type="ECO:0000313" key="9">
    <source>
        <dbReference type="EMBL" id="BDX05477.1"/>
    </source>
</evidence>
<dbReference type="InterPro" id="IPR004090">
    <property type="entry name" value="Chemotax_Me-accpt_rcpt"/>
</dbReference>
<evidence type="ECO:0000259" key="6">
    <source>
        <dbReference type="PROSITE" id="PS50111"/>
    </source>
</evidence>
<organism evidence="9 10">
    <name type="scientific">Planctobacterium marinum</name>
    <dbReference type="NCBI Taxonomy" id="1631968"/>
    <lineage>
        <taxon>Bacteria</taxon>
        <taxon>Pseudomonadati</taxon>
        <taxon>Pseudomonadota</taxon>
        <taxon>Gammaproteobacteria</taxon>
        <taxon>Alteromonadales</taxon>
        <taxon>Alteromonadaceae</taxon>
        <taxon>Planctobacterium</taxon>
    </lineage>
</organism>
<dbReference type="PRINTS" id="PR00260">
    <property type="entry name" value="CHEMTRNSDUCR"/>
</dbReference>
<feature type="domain" description="HAMP" evidence="7">
    <location>
        <begin position="329"/>
        <end position="382"/>
    </location>
</feature>
<evidence type="ECO:0000259" key="7">
    <source>
        <dbReference type="PROSITE" id="PS50885"/>
    </source>
</evidence>
<dbReference type="PROSITE" id="PS50906">
    <property type="entry name" value="NIT"/>
    <property type="match status" value="1"/>
</dbReference>
<evidence type="ECO:0000256" key="1">
    <source>
        <dbReference type="ARBA" id="ARBA00004370"/>
    </source>
</evidence>
<evidence type="ECO:0000313" key="10">
    <source>
        <dbReference type="Proteomes" id="UP001333710"/>
    </source>
</evidence>
<keyword evidence="2 4" id="KW-0807">Transducer</keyword>
<accession>A0AA48KQW3</accession>
<dbReference type="PROSITE" id="PS50885">
    <property type="entry name" value="HAMP"/>
    <property type="match status" value="1"/>
</dbReference>
<proteinExistence type="inferred from homology"/>
<dbReference type="EMBL" id="AP027272">
    <property type="protein sequence ID" value="BDX05477.1"/>
    <property type="molecule type" value="Genomic_DNA"/>
</dbReference>
<evidence type="ECO:0000259" key="8">
    <source>
        <dbReference type="PROSITE" id="PS50906"/>
    </source>
</evidence>
<dbReference type="AlphaFoldDB" id="A0AA48KQW3"/>
<dbReference type="InterPro" id="IPR003660">
    <property type="entry name" value="HAMP_dom"/>
</dbReference>
<dbReference type="KEGG" id="pmaw:MACH26_09980"/>
<feature type="transmembrane region" description="Helical" evidence="5">
    <location>
        <begin position="299"/>
        <end position="325"/>
    </location>
</feature>
<dbReference type="Proteomes" id="UP001333710">
    <property type="component" value="Chromosome"/>
</dbReference>
<dbReference type="FunFam" id="1.10.287.950:FF:000001">
    <property type="entry name" value="Methyl-accepting chemotaxis sensory transducer"/>
    <property type="match status" value="1"/>
</dbReference>
<evidence type="ECO:0000256" key="3">
    <source>
        <dbReference type="ARBA" id="ARBA00029447"/>
    </source>
</evidence>
<dbReference type="InterPro" id="IPR004089">
    <property type="entry name" value="MCPsignal_dom"/>
</dbReference>
<sequence length="677" mass="74478">MTKFISRYLNQLILVPSIIILIATLIGLTVNWSDYSQASQSQKLVHYVRVSMDLVHELQKERGMTAGFLGSGGQNFRSELRSQRDLTNQRFNDFKNFVQNGEGSELEAEVMQTANSIIRELNGLNNLRGRVDGLNVALGEALGFYTGQITRLIHEPVELLEYIDDKHIIQDVIASFTFAQVKERGGIQRAVFSNILASKSFNDANKERVYSLISAEKAYADSAKSLALPALVERFERFESGGANREVESARSRIISEAKNGQFTMTPEAWFALSTKRLGELRQLEVAAMDDMNDFMDGIAAGAIAQLLINLIIMTVVIAFTWLMFQTVRGMRLQASKISRTLLDIEETNDLTKRIEILSEDSLGRSAAAVNHMLEKVAGDFSKIASIAYEAMSSTHDTVVAVVQSDDNIENQRRETTSVSSAVEELSASINDVSASIDDAVSSVNHAAERCDEGRGSIHNVVETIDVVATEVNELNDSIQTLNTGVVNIASFVDVIQSVAEQTNLLALNAAIEAARAGEQGRGFAVVADEVRNLAKRVQEATEQISGIIGTLQTDSQEATQKIAEGKKQTEHAVASVKSIEELLQAIFSSVQTVDEKAAAINDTAKQQALVTRDVAENVLYIDKMSRENLDGTKEISNAASKLSEVTGDLLDLISLYRFDQKERFIVPSEWKYGKMK</sequence>
<feature type="transmembrane region" description="Helical" evidence="5">
    <location>
        <begin position="12"/>
        <end position="32"/>
    </location>
</feature>
<dbReference type="SMART" id="SM00283">
    <property type="entry name" value="MA"/>
    <property type="match status" value="1"/>
</dbReference>
<comment type="subcellular location">
    <subcellularLocation>
        <location evidence="1">Membrane</location>
    </subcellularLocation>
</comment>
<dbReference type="GO" id="GO:0004888">
    <property type="term" value="F:transmembrane signaling receptor activity"/>
    <property type="evidence" value="ECO:0007669"/>
    <property type="project" value="InterPro"/>
</dbReference>